<organism evidence="1 2">
    <name type="scientific">Corynebacterium hylobatis</name>
    <dbReference type="NCBI Taxonomy" id="1859290"/>
    <lineage>
        <taxon>Bacteria</taxon>
        <taxon>Bacillati</taxon>
        <taxon>Actinomycetota</taxon>
        <taxon>Actinomycetes</taxon>
        <taxon>Mycobacteriales</taxon>
        <taxon>Corynebacteriaceae</taxon>
        <taxon>Corynebacterium</taxon>
    </lineage>
</organism>
<dbReference type="AlphaFoldDB" id="A0A3S0AV29"/>
<evidence type="ECO:0000313" key="1">
    <source>
        <dbReference type="EMBL" id="RSZ61622.1"/>
    </source>
</evidence>
<comment type="caution">
    <text evidence="1">The sequence shown here is derived from an EMBL/GenBank/DDBJ whole genome shotgun (WGS) entry which is preliminary data.</text>
</comment>
<gene>
    <name evidence="1" type="ORF">EAH68_11960</name>
</gene>
<name>A0A3S0AV29_9CORY</name>
<dbReference type="OrthoDB" id="4412770at2"/>
<evidence type="ECO:0000313" key="2">
    <source>
        <dbReference type="Proteomes" id="UP000274907"/>
    </source>
</evidence>
<dbReference type="Proteomes" id="UP000274907">
    <property type="component" value="Unassembled WGS sequence"/>
</dbReference>
<keyword evidence="2" id="KW-1185">Reference proteome</keyword>
<sequence length="189" mass="19426">MTRSEGTTLIALLTIIATAIAGLVAAVSLGARDDAGAVVAAEETAVVAPTPEPVTQPLERAAMNSINGTEVPAASDTWGGFEHIRSWEGELTVWQGSPAQLILGPGGNWFPAGQPGCGDGAHLITFTAAEGEPLTAQLADALGTPVRTGNHATGWMLADDCHLPYVQLADEAGSAQVSYTVHEYQPAGR</sequence>
<protein>
    <submittedName>
        <fullName evidence="1">Uncharacterized protein</fullName>
    </submittedName>
</protein>
<dbReference type="EMBL" id="RXHJ01000017">
    <property type="protein sequence ID" value="RSZ61622.1"/>
    <property type="molecule type" value="Genomic_DNA"/>
</dbReference>
<accession>A0A3S0AV29</accession>
<reference evidence="1 2" key="1">
    <citation type="submission" date="2018-12" db="EMBL/GenBank/DDBJ databases">
        <title>YIM 101343 draft genome.</title>
        <authorList>
            <person name="Chen X."/>
        </authorList>
    </citation>
    <scope>NUCLEOTIDE SEQUENCE [LARGE SCALE GENOMIC DNA]</scope>
    <source>
        <strain evidence="1 2">YIM 101343</strain>
    </source>
</reference>
<dbReference type="RefSeq" id="WP_126121579.1">
    <property type="nucleotide sequence ID" value="NZ_RXHJ01000017.1"/>
</dbReference>
<proteinExistence type="predicted"/>